<accession>A0A4Q7N880</accession>
<dbReference type="AlphaFoldDB" id="A0A4Q7N880"/>
<dbReference type="GO" id="GO:0007234">
    <property type="term" value="P:osmosensory signaling via phosphorelay pathway"/>
    <property type="evidence" value="ECO:0007669"/>
    <property type="project" value="TreeGrafter"/>
</dbReference>
<dbReference type="CDD" id="cd00130">
    <property type="entry name" value="PAS"/>
    <property type="match status" value="1"/>
</dbReference>
<gene>
    <name evidence="10" type="ORF">EV675_4946</name>
</gene>
<dbReference type="NCBIfam" id="TIGR00229">
    <property type="entry name" value="sensory_box"/>
    <property type="match status" value="1"/>
</dbReference>
<dbReference type="SUPFAM" id="SSF55785">
    <property type="entry name" value="PYP-like sensor domain (PAS domain)"/>
    <property type="match status" value="2"/>
</dbReference>
<dbReference type="EMBL" id="SGXC01000003">
    <property type="protein sequence ID" value="RZS78302.1"/>
    <property type="molecule type" value="Genomic_DNA"/>
</dbReference>
<dbReference type="FunFam" id="3.30.565.10:FF:000006">
    <property type="entry name" value="Sensor histidine kinase WalK"/>
    <property type="match status" value="1"/>
</dbReference>
<dbReference type="Pfam" id="PF00512">
    <property type="entry name" value="HisKA"/>
    <property type="match status" value="1"/>
</dbReference>
<reference evidence="10 11" key="1">
    <citation type="submission" date="2019-02" db="EMBL/GenBank/DDBJ databases">
        <title>Genomic Encyclopedia of Type Strains, Phase IV (KMG-IV): sequencing the most valuable type-strain genomes for metagenomic binning, comparative biology and taxonomic classification.</title>
        <authorList>
            <person name="Goeker M."/>
        </authorList>
    </citation>
    <scope>NUCLEOTIDE SEQUENCE [LARGE SCALE GENOMIC DNA]</scope>
    <source>
        <strain evidence="10 11">K24</strain>
    </source>
</reference>
<evidence type="ECO:0000256" key="5">
    <source>
        <dbReference type="ARBA" id="ARBA00022679"/>
    </source>
</evidence>
<dbReference type="PRINTS" id="PR00344">
    <property type="entry name" value="BCTRLSENSOR"/>
</dbReference>
<dbReference type="CDD" id="cd00082">
    <property type="entry name" value="HisKA"/>
    <property type="match status" value="1"/>
</dbReference>
<dbReference type="Pfam" id="PF00989">
    <property type="entry name" value="PAS"/>
    <property type="match status" value="1"/>
</dbReference>
<dbReference type="PANTHER" id="PTHR42878:SF15">
    <property type="entry name" value="BACTERIOPHYTOCHROME"/>
    <property type="match status" value="1"/>
</dbReference>
<dbReference type="SMART" id="SM00388">
    <property type="entry name" value="HisKA"/>
    <property type="match status" value="1"/>
</dbReference>
<evidence type="ECO:0000259" key="9">
    <source>
        <dbReference type="PROSITE" id="PS50109"/>
    </source>
</evidence>
<dbReference type="Pfam" id="PF08448">
    <property type="entry name" value="PAS_4"/>
    <property type="match status" value="1"/>
</dbReference>
<evidence type="ECO:0000313" key="11">
    <source>
        <dbReference type="Proteomes" id="UP000292445"/>
    </source>
</evidence>
<dbReference type="InterPro" id="IPR050351">
    <property type="entry name" value="BphY/WalK/GraS-like"/>
</dbReference>
<dbReference type="RefSeq" id="WP_130360970.1">
    <property type="nucleotide sequence ID" value="NZ_SGXC01000003.1"/>
</dbReference>
<dbReference type="Gene3D" id="1.10.287.130">
    <property type="match status" value="1"/>
</dbReference>
<dbReference type="Pfam" id="PF02518">
    <property type="entry name" value="HATPase_c"/>
    <property type="match status" value="1"/>
</dbReference>
<evidence type="ECO:0000256" key="7">
    <source>
        <dbReference type="ARBA" id="ARBA00023136"/>
    </source>
</evidence>
<dbReference type="Gene3D" id="3.30.450.20">
    <property type="entry name" value="PAS domain"/>
    <property type="match status" value="2"/>
</dbReference>
<dbReference type="GO" id="GO:0000156">
    <property type="term" value="F:phosphorelay response regulator activity"/>
    <property type="evidence" value="ECO:0007669"/>
    <property type="project" value="TreeGrafter"/>
</dbReference>
<keyword evidence="5" id="KW-0808">Transferase</keyword>
<dbReference type="SUPFAM" id="SSF47384">
    <property type="entry name" value="Homodimeric domain of signal transducing histidine kinase"/>
    <property type="match status" value="1"/>
</dbReference>
<dbReference type="InterPro" id="IPR036097">
    <property type="entry name" value="HisK_dim/P_sf"/>
</dbReference>
<dbReference type="InterPro" id="IPR003661">
    <property type="entry name" value="HisK_dim/P_dom"/>
</dbReference>
<dbReference type="PANTHER" id="PTHR42878">
    <property type="entry name" value="TWO-COMPONENT HISTIDINE KINASE"/>
    <property type="match status" value="1"/>
</dbReference>
<keyword evidence="8" id="KW-0812">Transmembrane</keyword>
<sequence length="635" mass="69130">MSADRASAQAGDAGAAAPAQVRLPVRGRGLIYGCSALALLACAVTGGLQWPIALPLISTLVAGVIVLPLRESTLLSAASVVFTSLLDFWNWMIGPLPLVWRLPDVPVAPLFAVTTLLSVAVVHLCLSASQAAGQRLAARAALDRPARPATHMEPLLDRLPHAMAIAGADGALAYANGPYLALIDKPADVALGRTMRELWPRRAASLCAPHLEQAAQGKAASFRLPFTTPDNVKREFDVFLSPHADTDGGTQATLMMLVDVTDAVRAKHGLIERESMYKAVIEHAPIGILTQVDGLLIYANPAALLMLSADWSGRAIGRPFSDFIVDKDREKVRRRIEELAQAPGFAEFRPYRLVALDGQKRDVELAAISVTRDGRQRVELFCVDVTEHRLAEDKIRQLNETLELRVAERTAELEAFTSSVSHDLRAPARQIMSAADIMLRKTGQPGGDIKPMLSALLTTAERMNRTIDALLELSRLGRAGIVPSLWPLGTMVQEIQSELAASVGDRSVTWRIDALPRVFADPHLIRLVMVNLLDNAVKFTRYTPNARIEVWADEYEQTIAINVRDNGAGFDMRQAGKLFTMFSRLHSNRDFDGTGVGLAHCRRIVERHGGRIVAHGEPGKGATLRFTLPHESHSA</sequence>
<dbReference type="GO" id="GO:0006355">
    <property type="term" value="P:regulation of DNA-templated transcription"/>
    <property type="evidence" value="ECO:0007669"/>
    <property type="project" value="InterPro"/>
</dbReference>
<evidence type="ECO:0000256" key="6">
    <source>
        <dbReference type="ARBA" id="ARBA00022777"/>
    </source>
</evidence>
<dbReference type="InterPro" id="IPR035965">
    <property type="entry name" value="PAS-like_dom_sf"/>
</dbReference>
<keyword evidence="6" id="KW-0418">Kinase</keyword>
<comment type="subcellular location">
    <subcellularLocation>
        <location evidence="2">Cell inner membrane</location>
        <topology evidence="2">Multi-pass membrane protein</topology>
    </subcellularLocation>
</comment>
<evidence type="ECO:0000256" key="8">
    <source>
        <dbReference type="SAM" id="Phobius"/>
    </source>
</evidence>
<dbReference type="Gene3D" id="3.30.565.10">
    <property type="entry name" value="Histidine kinase-like ATPase, C-terminal domain"/>
    <property type="match status" value="1"/>
</dbReference>
<proteinExistence type="predicted"/>
<evidence type="ECO:0000313" key="10">
    <source>
        <dbReference type="EMBL" id="RZS78302.1"/>
    </source>
</evidence>
<dbReference type="InterPro" id="IPR000014">
    <property type="entry name" value="PAS"/>
</dbReference>
<keyword evidence="4" id="KW-0597">Phosphoprotein</keyword>
<dbReference type="SMART" id="SM00091">
    <property type="entry name" value="PAS"/>
    <property type="match status" value="2"/>
</dbReference>
<dbReference type="GO" id="GO:0000155">
    <property type="term" value="F:phosphorelay sensor kinase activity"/>
    <property type="evidence" value="ECO:0007669"/>
    <property type="project" value="InterPro"/>
</dbReference>
<dbReference type="InterPro" id="IPR005467">
    <property type="entry name" value="His_kinase_dom"/>
</dbReference>
<dbReference type="InterPro" id="IPR003594">
    <property type="entry name" value="HATPase_dom"/>
</dbReference>
<dbReference type="GO" id="GO:0005886">
    <property type="term" value="C:plasma membrane"/>
    <property type="evidence" value="ECO:0007669"/>
    <property type="project" value="UniProtKB-SubCell"/>
</dbReference>
<feature type="transmembrane region" description="Helical" evidence="8">
    <location>
        <begin position="52"/>
        <end position="69"/>
    </location>
</feature>
<evidence type="ECO:0000256" key="2">
    <source>
        <dbReference type="ARBA" id="ARBA00004429"/>
    </source>
</evidence>
<keyword evidence="8" id="KW-1133">Transmembrane helix</keyword>
<dbReference type="InterPro" id="IPR036890">
    <property type="entry name" value="HATPase_C_sf"/>
</dbReference>
<feature type="domain" description="Histidine kinase" evidence="9">
    <location>
        <begin position="419"/>
        <end position="632"/>
    </location>
</feature>
<organism evidence="10 11">
    <name type="scientific">Pigmentiphaga kullae</name>
    <dbReference type="NCBI Taxonomy" id="151784"/>
    <lineage>
        <taxon>Bacteria</taxon>
        <taxon>Pseudomonadati</taxon>
        <taxon>Pseudomonadota</taxon>
        <taxon>Betaproteobacteria</taxon>
        <taxon>Burkholderiales</taxon>
        <taxon>Alcaligenaceae</taxon>
        <taxon>Pigmentiphaga</taxon>
    </lineage>
</organism>
<evidence type="ECO:0000256" key="1">
    <source>
        <dbReference type="ARBA" id="ARBA00000085"/>
    </source>
</evidence>
<dbReference type="SUPFAM" id="SSF55874">
    <property type="entry name" value="ATPase domain of HSP90 chaperone/DNA topoisomerase II/histidine kinase"/>
    <property type="match status" value="1"/>
</dbReference>
<dbReference type="InterPro" id="IPR013656">
    <property type="entry name" value="PAS_4"/>
</dbReference>
<dbReference type="InterPro" id="IPR004358">
    <property type="entry name" value="Sig_transdc_His_kin-like_C"/>
</dbReference>
<dbReference type="Proteomes" id="UP000292445">
    <property type="component" value="Unassembled WGS sequence"/>
</dbReference>
<evidence type="ECO:0000256" key="3">
    <source>
        <dbReference type="ARBA" id="ARBA00012438"/>
    </source>
</evidence>
<comment type="caution">
    <text evidence="10">The sequence shown here is derived from an EMBL/GenBank/DDBJ whole genome shotgun (WGS) entry which is preliminary data.</text>
</comment>
<name>A0A4Q7N880_9BURK</name>
<dbReference type="SMART" id="SM00387">
    <property type="entry name" value="HATPase_c"/>
    <property type="match status" value="1"/>
</dbReference>
<feature type="transmembrane region" description="Helical" evidence="8">
    <location>
        <begin position="29"/>
        <end position="46"/>
    </location>
</feature>
<protein>
    <recommendedName>
        <fullName evidence="3">histidine kinase</fullName>
        <ecNumber evidence="3">2.7.13.3</ecNumber>
    </recommendedName>
</protein>
<keyword evidence="7 8" id="KW-0472">Membrane</keyword>
<dbReference type="EC" id="2.7.13.3" evidence="3"/>
<evidence type="ECO:0000256" key="4">
    <source>
        <dbReference type="ARBA" id="ARBA00022553"/>
    </source>
</evidence>
<comment type="catalytic activity">
    <reaction evidence="1">
        <text>ATP + protein L-histidine = ADP + protein N-phospho-L-histidine.</text>
        <dbReference type="EC" id="2.7.13.3"/>
    </reaction>
</comment>
<dbReference type="PROSITE" id="PS50109">
    <property type="entry name" value="HIS_KIN"/>
    <property type="match status" value="1"/>
</dbReference>
<keyword evidence="11" id="KW-1185">Reference proteome</keyword>
<dbReference type="InterPro" id="IPR013767">
    <property type="entry name" value="PAS_fold"/>
</dbReference>
<feature type="transmembrane region" description="Helical" evidence="8">
    <location>
        <begin position="74"/>
        <end position="93"/>
    </location>
</feature>
<dbReference type="GO" id="GO:0030295">
    <property type="term" value="F:protein kinase activator activity"/>
    <property type="evidence" value="ECO:0007669"/>
    <property type="project" value="TreeGrafter"/>
</dbReference>
<dbReference type="OrthoDB" id="8570858at2"/>